<dbReference type="EMBL" id="RBNI01001801">
    <property type="protein sequence ID" value="RUP49966.1"/>
    <property type="molecule type" value="Genomic_DNA"/>
</dbReference>
<gene>
    <name evidence="2" type="ORF">BC936DRAFT_140831</name>
</gene>
<name>A0A433DGL1_9FUNG</name>
<organism evidence="2 3">
    <name type="scientific">Jimgerdemannia flammicorona</name>
    <dbReference type="NCBI Taxonomy" id="994334"/>
    <lineage>
        <taxon>Eukaryota</taxon>
        <taxon>Fungi</taxon>
        <taxon>Fungi incertae sedis</taxon>
        <taxon>Mucoromycota</taxon>
        <taxon>Mucoromycotina</taxon>
        <taxon>Endogonomycetes</taxon>
        <taxon>Endogonales</taxon>
        <taxon>Endogonaceae</taxon>
        <taxon>Jimgerdemannia</taxon>
    </lineage>
</organism>
<feature type="region of interest" description="Disordered" evidence="1">
    <location>
        <begin position="49"/>
        <end position="81"/>
    </location>
</feature>
<keyword evidence="3" id="KW-1185">Reference proteome</keyword>
<feature type="compositionally biased region" description="Pro residues" evidence="1">
    <location>
        <begin position="67"/>
        <end position="81"/>
    </location>
</feature>
<accession>A0A433DGL1</accession>
<dbReference type="AlphaFoldDB" id="A0A433DGL1"/>
<evidence type="ECO:0000313" key="2">
    <source>
        <dbReference type="EMBL" id="RUP49966.1"/>
    </source>
</evidence>
<evidence type="ECO:0000256" key="1">
    <source>
        <dbReference type="SAM" id="MobiDB-lite"/>
    </source>
</evidence>
<dbReference type="Proteomes" id="UP000268093">
    <property type="component" value="Unassembled WGS sequence"/>
</dbReference>
<sequence>MVTDVRFWLPPVHRLPSRLPLSPRYTPPFHMPSGHPPAPCLLYRSPGLRSPGLRSPGLQSPGLRFPGLPPLNPLPRSLPPQ</sequence>
<evidence type="ECO:0000313" key="3">
    <source>
        <dbReference type="Proteomes" id="UP000268093"/>
    </source>
</evidence>
<reference evidence="2 3" key="1">
    <citation type="journal article" date="2018" name="New Phytol.">
        <title>Phylogenomics of Endogonaceae and evolution of mycorrhizas within Mucoromycota.</title>
        <authorList>
            <person name="Chang Y."/>
            <person name="Desiro A."/>
            <person name="Na H."/>
            <person name="Sandor L."/>
            <person name="Lipzen A."/>
            <person name="Clum A."/>
            <person name="Barry K."/>
            <person name="Grigoriev I.V."/>
            <person name="Martin F.M."/>
            <person name="Stajich J.E."/>
            <person name="Smith M.E."/>
            <person name="Bonito G."/>
            <person name="Spatafora J.W."/>
        </authorList>
    </citation>
    <scope>NUCLEOTIDE SEQUENCE [LARGE SCALE GENOMIC DNA]</scope>
    <source>
        <strain evidence="2 3">GMNB39</strain>
    </source>
</reference>
<protein>
    <submittedName>
        <fullName evidence="2">Uncharacterized protein</fullName>
    </submittedName>
</protein>
<comment type="caution">
    <text evidence="2">The sequence shown here is derived from an EMBL/GenBank/DDBJ whole genome shotgun (WGS) entry which is preliminary data.</text>
</comment>
<proteinExistence type="predicted"/>